<dbReference type="InterPro" id="IPR011060">
    <property type="entry name" value="RibuloseP-bd_barrel"/>
</dbReference>
<dbReference type="InterPro" id="IPR013785">
    <property type="entry name" value="Aldolase_TIM"/>
</dbReference>
<comment type="similarity">
    <text evidence="8">Belongs to the TrpC family.</text>
</comment>
<comment type="pathway">
    <text evidence="2 8">Amino-acid biosynthesis; L-tryptophan biosynthesis; L-tryptophan from chorismate: step 4/5.</text>
</comment>
<dbReference type="NCBIfam" id="NF001377">
    <property type="entry name" value="PRK00278.2-4"/>
    <property type="match status" value="1"/>
</dbReference>
<keyword evidence="4 8" id="KW-0210">Decarboxylase</keyword>
<dbReference type="AlphaFoldDB" id="A0A0E2B521"/>
<gene>
    <name evidence="8 10" type="primary">trpC</name>
    <name evidence="10" type="ORF">LEP1GSC081_4037</name>
</gene>
<evidence type="ECO:0000256" key="3">
    <source>
        <dbReference type="ARBA" id="ARBA00022605"/>
    </source>
</evidence>
<reference evidence="10 11" key="1">
    <citation type="submission" date="2012-10" db="EMBL/GenBank/DDBJ databases">
        <authorList>
            <person name="Harkins D.M."/>
            <person name="Durkin A.S."/>
            <person name="Brinkac L.M."/>
            <person name="Selengut J.D."/>
            <person name="Sanka R."/>
            <person name="DePew J."/>
            <person name="Purushe J."/>
            <person name="Peacock S.J."/>
            <person name="Thaipadungpanit J."/>
            <person name="Wuthiekanun V.W."/>
            <person name="Day N.P."/>
            <person name="Vinetz J.M."/>
            <person name="Sutton G.G."/>
            <person name="Nelson W.C."/>
            <person name="Fouts D.E."/>
        </authorList>
    </citation>
    <scope>NUCLEOTIDE SEQUENCE [LARGE SCALE GENOMIC DNA]</scope>
    <source>
        <strain evidence="10 11">H1</strain>
    </source>
</reference>
<keyword evidence="6 8" id="KW-0057">Aromatic amino acid biosynthesis</keyword>
<dbReference type="SUPFAM" id="SSF51366">
    <property type="entry name" value="Ribulose-phoshate binding barrel"/>
    <property type="match status" value="1"/>
</dbReference>
<dbReference type="Pfam" id="PF00218">
    <property type="entry name" value="IGPS"/>
    <property type="match status" value="1"/>
</dbReference>
<dbReference type="HAMAP" id="MF_00134_B">
    <property type="entry name" value="IGPS_B"/>
    <property type="match status" value="1"/>
</dbReference>
<organism evidence="10 11">
    <name type="scientific">Leptospira kirschneri str. H1</name>
    <dbReference type="NCBI Taxonomy" id="1049966"/>
    <lineage>
        <taxon>Bacteria</taxon>
        <taxon>Pseudomonadati</taxon>
        <taxon>Spirochaetota</taxon>
        <taxon>Spirochaetia</taxon>
        <taxon>Leptospirales</taxon>
        <taxon>Leptospiraceae</taxon>
        <taxon>Leptospira</taxon>
    </lineage>
</organism>
<dbReference type="NCBIfam" id="NF010562">
    <property type="entry name" value="PRK13957.1"/>
    <property type="match status" value="1"/>
</dbReference>
<dbReference type="InterPro" id="IPR045186">
    <property type="entry name" value="Indole-3-glycerol_P_synth"/>
</dbReference>
<evidence type="ECO:0000256" key="4">
    <source>
        <dbReference type="ARBA" id="ARBA00022793"/>
    </source>
</evidence>
<dbReference type="GO" id="GO:0004640">
    <property type="term" value="F:phosphoribosylanthranilate isomerase activity"/>
    <property type="evidence" value="ECO:0007669"/>
    <property type="project" value="TreeGrafter"/>
</dbReference>
<dbReference type="InterPro" id="IPR013798">
    <property type="entry name" value="Indole-3-glycerol_P_synth_dom"/>
</dbReference>
<evidence type="ECO:0000256" key="2">
    <source>
        <dbReference type="ARBA" id="ARBA00004696"/>
    </source>
</evidence>
<dbReference type="Proteomes" id="UP000006253">
    <property type="component" value="Unassembled WGS sequence"/>
</dbReference>
<protein>
    <recommendedName>
        <fullName evidence="8">Indole-3-glycerol phosphate synthase</fullName>
        <shortName evidence="8">IGPS</shortName>
        <ecNumber evidence="8">4.1.1.48</ecNumber>
    </recommendedName>
</protein>
<dbReference type="PROSITE" id="PS00614">
    <property type="entry name" value="IGPS"/>
    <property type="match status" value="1"/>
</dbReference>
<name>A0A0E2B521_9LEPT</name>
<dbReference type="RefSeq" id="WP_004765010.1">
    <property type="nucleotide sequence ID" value="NZ_AHMY02000027.1"/>
</dbReference>
<evidence type="ECO:0000256" key="8">
    <source>
        <dbReference type="HAMAP-Rule" id="MF_00134"/>
    </source>
</evidence>
<evidence type="ECO:0000256" key="6">
    <source>
        <dbReference type="ARBA" id="ARBA00023141"/>
    </source>
</evidence>
<dbReference type="EMBL" id="AHMY02000027">
    <property type="protein sequence ID" value="EKO16363.1"/>
    <property type="molecule type" value="Genomic_DNA"/>
</dbReference>
<evidence type="ECO:0000259" key="9">
    <source>
        <dbReference type="Pfam" id="PF00218"/>
    </source>
</evidence>
<sequence length="252" mass="28331">MSSSQLHRVLREIISTKQNEIEKISTWDPLPYRGLSLRDSLKSRTFSIIAECKRKSPSAGELRADYRPVQIAKTYEELGASAISVLTDRNYFGGSLEDLKNVSSELKIPVLRKDFILNEIQIREARAFGASAILLIVRILTPEQIRSFLKSASSLGMDCLVEVHTSDEAKLALDCGAEIIGINTRDLDTFQIHQNLVEEVSAFLPPNIVKVGESGIKNRSDLDTFRKLVDAALIGTYFMEKQDIRKAWLELF</sequence>
<dbReference type="FunFam" id="3.20.20.70:FF:000024">
    <property type="entry name" value="Indole-3-glycerol phosphate synthase"/>
    <property type="match status" value="1"/>
</dbReference>
<feature type="domain" description="Indole-3-glycerol phosphate synthase" evidence="9">
    <location>
        <begin position="32"/>
        <end position="248"/>
    </location>
</feature>
<evidence type="ECO:0000256" key="1">
    <source>
        <dbReference type="ARBA" id="ARBA00001633"/>
    </source>
</evidence>
<evidence type="ECO:0000256" key="7">
    <source>
        <dbReference type="ARBA" id="ARBA00023239"/>
    </source>
</evidence>
<accession>A0A0E2B521</accession>
<dbReference type="GO" id="GO:0004425">
    <property type="term" value="F:indole-3-glycerol-phosphate synthase activity"/>
    <property type="evidence" value="ECO:0007669"/>
    <property type="project" value="UniProtKB-UniRule"/>
</dbReference>
<evidence type="ECO:0000256" key="5">
    <source>
        <dbReference type="ARBA" id="ARBA00022822"/>
    </source>
</evidence>
<keyword evidence="3 8" id="KW-0028">Amino-acid biosynthesis</keyword>
<dbReference type="EC" id="4.1.1.48" evidence="8"/>
<evidence type="ECO:0000313" key="10">
    <source>
        <dbReference type="EMBL" id="EKO16363.1"/>
    </source>
</evidence>
<dbReference type="InterPro" id="IPR001468">
    <property type="entry name" value="Indole-3-GlycerolPSynthase_CS"/>
</dbReference>
<dbReference type="PANTHER" id="PTHR22854:SF2">
    <property type="entry name" value="INDOLE-3-GLYCEROL-PHOSPHATE SYNTHASE"/>
    <property type="match status" value="1"/>
</dbReference>
<dbReference type="CDD" id="cd00331">
    <property type="entry name" value="IGPS"/>
    <property type="match status" value="1"/>
</dbReference>
<dbReference type="PANTHER" id="PTHR22854">
    <property type="entry name" value="TRYPTOPHAN BIOSYNTHESIS PROTEIN"/>
    <property type="match status" value="1"/>
</dbReference>
<evidence type="ECO:0000313" key="11">
    <source>
        <dbReference type="Proteomes" id="UP000006253"/>
    </source>
</evidence>
<keyword evidence="5 8" id="KW-0822">Tryptophan biosynthesis</keyword>
<proteinExistence type="inferred from homology"/>
<dbReference type="UniPathway" id="UPA00035">
    <property type="reaction ID" value="UER00043"/>
</dbReference>
<keyword evidence="7 8" id="KW-0456">Lyase</keyword>
<comment type="caution">
    <text evidence="10">The sequence shown here is derived from an EMBL/GenBank/DDBJ whole genome shotgun (WGS) entry which is preliminary data.</text>
</comment>
<dbReference type="Gene3D" id="3.20.20.70">
    <property type="entry name" value="Aldolase class I"/>
    <property type="match status" value="1"/>
</dbReference>
<comment type="catalytic activity">
    <reaction evidence="1 8">
        <text>1-(2-carboxyphenylamino)-1-deoxy-D-ribulose 5-phosphate + H(+) = (1S,2R)-1-C-(indol-3-yl)glycerol 3-phosphate + CO2 + H2O</text>
        <dbReference type="Rhea" id="RHEA:23476"/>
        <dbReference type="ChEBI" id="CHEBI:15377"/>
        <dbReference type="ChEBI" id="CHEBI:15378"/>
        <dbReference type="ChEBI" id="CHEBI:16526"/>
        <dbReference type="ChEBI" id="CHEBI:58613"/>
        <dbReference type="ChEBI" id="CHEBI:58866"/>
        <dbReference type="EC" id="4.1.1.48"/>
    </reaction>
</comment>
<dbReference type="GO" id="GO:0000162">
    <property type="term" value="P:L-tryptophan biosynthetic process"/>
    <property type="evidence" value="ECO:0007669"/>
    <property type="project" value="UniProtKB-UniRule"/>
</dbReference>